<reference evidence="1 2" key="1">
    <citation type="journal article" date="2014" name="Mol. Biol. Evol.">
        <title>Massive expansion of Ubiquitination-related gene families within the Chlamydiae.</title>
        <authorList>
            <person name="Domman D."/>
            <person name="Collingro A."/>
            <person name="Lagkouvardos I."/>
            <person name="Gehre L."/>
            <person name="Weinmaier T."/>
            <person name="Rattei T."/>
            <person name="Subtil A."/>
            <person name="Horn M."/>
        </authorList>
    </citation>
    <scope>NUCLEOTIDE SEQUENCE [LARGE SCALE GENOMIC DNA]</scope>
    <source>
        <strain evidence="1 2">EI2</strain>
    </source>
</reference>
<organism evidence="1 2">
    <name type="scientific">Candidatus Protochlamydia amoebophila</name>
    <dbReference type="NCBI Taxonomy" id="362787"/>
    <lineage>
        <taxon>Bacteria</taxon>
        <taxon>Pseudomonadati</taxon>
        <taxon>Chlamydiota</taxon>
        <taxon>Chlamydiia</taxon>
        <taxon>Parachlamydiales</taxon>
        <taxon>Parachlamydiaceae</taxon>
        <taxon>Candidatus Protochlamydia</taxon>
    </lineage>
</organism>
<dbReference type="Proteomes" id="UP000031465">
    <property type="component" value="Unassembled WGS sequence"/>
</dbReference>
<dbReference type="Gene3D" id="3.40.50.300">
    <property type="entry name" value="P-loop containing nucleotide triphosphate hydrolases"/>
    <property type="match status" value="1"/>
</dbReference>
<sequence length="473" mass="54344">MNEMTRYNIRMHDNGYCSQIRTFVPPIRIIEQGVEAIEKILAKELLCRHDVEEINQIYQAVDLLERQIEEIPARNSHHALQKIIEKVKKIVSNQAISTQDLISLYHLQHFSDSELQIEQHFKSVQRNFRSGYFQAIAEELPYCFSTDQFDEDVKCLIGPNRTEKVNKILQLKKKKLQGYAQLKKVIAQRKSDLEELRKHDPLSYPAYLDELLDNGYIHLYDHLLQMRALPSRNERRSEIEKIPFSLLSHIVLETREAIIQKVVNSIPADRSRILFLLGPSGAGKSTTLCFLRGDQMILKDFHYESQSDRQQIIGLSGAASCTFLPTIEIVQDLAIIDFPGFDDTNGSLISLGMECALKALIAKYTPQILILEAITNNEGRFANAAQLGSRLSRLLKNKNDCLLGITKYSKDPDFRQIQAIEEQQKKELLERTPEEIALRASIETLAALDMPELQPKIEKMQQQLAKMQEEKEQ</sequence>
<proteinExistence type="predicted"/>
<dbReference type="SUPFAM" id="SSF52540">
    <property type="entry name" value="P-loop containing nucleoside triphosphate hydrolases"/>
    <property type="match status" value="1"/>
</dbReference>
<name>A0A0C1H6Y5_9BACT</name>
<evidence type="ECO:0000313" key="1">
    <source>
        <dbReference type="EMBL" id="KIC70663.1"/>
    </source>
</evidence>
<dbReference type="InterPro" id="IPR027417">
    <property type="entry name" value="P-loop_NTPase"/>
</dbReference>
<gene>
    <name evidence="1" type="ORF">DB44_GW00010</name>
</gene>
<dbReference type="EMBL" id="JSAN01000165">
    <property type="protein sequence ID" value="KIC70663.1"/>
    <property type="molecule type" value="Genomic_DNA"/>
</dbReference>
<dbReference type="AlphaFoldDB" id="A0A0C1H6Y5"/>
<protein>
    <submittedName>
        <fullName evidence="1">Uncharacterized protein</fullName>
    </submittedName>
</protein>
<comment type="caution">
    <text evidence="1">The sequence shown here is derived from an EMBL/GenBank/DDBJ whole genome shotgun (WGS) entry which is preliminary data.</text>
</comment>
<evidence type="ECO:0000313" key="2">
    <source>
        <dbReference type="Proteomes" id="UP000031465"/>
    </source>
</evidence>
<feature type="non-terminal residue" evidence="1">
    <location>
        <position position="473"/>
    </location>
</feature>
<accession>A0A0C1H6Y5</accession>